<dbReference type="InterPro" id="IPR050167">
    <property type="entry name" value="Ser_Thr_protein_kinase"/>
</dbReference>
<dbReference type="InterPro" id="IPR011009">
    <property type="entry name" value="Kinase-like_dom_sf"/>
</dbReference>
<feature type="domain" description="Protein kinase" evidence="1">
    <location>
        <begin position="1"/>
        <end position="104"/>
    </location>
</feature>
<dbReference type="GO" id="GO:0005737">
    <property type="term" value="C:cytoplasm"/>
    <property type="evidence" value="ECO:0007669"/>
    <property type="project" value="TreeGrafter"/>
</dbReference>
<sequence>MADYGISPLSLPSGTNEFGGTEGFMAPEIIKYNCEEEYTEKVDCFSFGMFIYELITMHQPFKNHKSETTYPSYLFDLMAVCWSQSPKDYSSASQIVFTLSDPGFTHLYDVILLSHLADVIYFTRVPLPLTIRTVDDHSWSNDNECVFSHYLIPEDQNVGVKCIVTLKDRYMVAIG</sequence>
<dbReference type="PROSITE" id="PS50011">
    <property type="entry name" value="PROTEIN_KINASE_DOM"/>
    <property type="match status" value="1"/>
</dbReference>
<dbReference type="Proteomes" id="UP000325440">
    <property type="component" value="Unassembled WGS sequence"/>
</dbReference>
<evidence type="ECO:0000313" key="2">
    <source>
        <dbReference type="EMBL" id="VVC26400.1"/>
    </source>
</evidence>
<dbReference type="SUPFAM" id="SSF56112">
    <property type="entry name" value="Protein kinase-like (PK-like)"/>
    <property type="match status" value="1"/>
</dbReference>
<accession>A0A5E4M504</accession>
<dbReference type="EMBL" id="CABPRJ010000032">
    <property type="protein sequence ID" value="VVC26400.1"/>
    <property type="molecule type" value="Genomic_DNA"/>
</dbReference>
<evidence type="ECO:0000259" key="1">
    <source>
        <dbReference type="PROSITE" id="PS50011"/>
    </source>
</evidence>
<organism evidence="2 3">
    <name type="scientific">Cinara cedri</name>
    <dbReference type="NCBI Taxonomy" id="506608"/>
    <lineage>
        <taxon>Eukaryota</taxon>
        <taxon>Metazoa</taxon>
        <taxon>Ecdysozoa</taxon>
        <taxon>Arthropoda</taxon>
        <taxon>Hexapoda</taxon>
        <taxon>Insecta</taxon>
        <taxon>Pterygota</taxon>
        <taxon>Neoptera</taxon>
        <taxon>Paraneoptera</taxon>
        <taxon>Hemiptera</taxon>
        <taxon>Sternorrhyncha</taxon>
        <taxon>Aphidomorpha</taxon>
        <taxon>Aphidoidea</taxon>
        <taxon>Aphididae</taxon>
        <taxon>Lachninae</taxon>
        <taxon>Cinara</taxon>
    </lineage>
</organism>
<evidence type="ECO:0000313" key="3">
    <source>
        <dbReference type="Proteomes" id="UP000325440"/>
    </source>
</evidence>
<dbReference type="GO" id="GO:0004672">
    <property type="term" value="F:protein kinase activity"/>
    <property type="evidence" value="ECO:0007669"/>
    <property type="project" value="InterPro"/>
</dbReference>
<keyword evidence="3" id="KW-1185">Reference proteome</keyword>
<dbReference type="OrthoDB" id="10252328at2759"/>
<dbReference type="GO" id="GO:0005524">
    <property type="term" value="F:ATP binding"/>
    <property type="evidence" value="ECO:0007669"/>
    <property type="project" value="InterPro"/>
</dbReference>
<keyword evidence="2" id="KW-0418">Kinase</keyword>
<dbReference type="AlphaFoldDB" id="A0A5E4M504"/>
<dbReference type="Pfam" id="PF00069">
    <property type="entry name" value="Pkinase"/>
    <property type="match status" value="1"/>
</dbReference>
<reference evidence="2 3" key="1">
    <citation type="submission" date="2019-08" db="EMBL/GenBank/DDBJ databases">
        <authorList>
            <person name="Alioto T."/>
            <person name="Alioto T."/>
            <person name="Gomez Garrido J."/>
        </authorList>
    </citation>
    <scope>NUCLEOTIDE SEQUENCE [LARGE SCALE GENOMIC DNA]</scope>
</reference>
<proteinExistence type="predicted"/>
<keyword evidence="2" id="KW-0808">Transferase</keyword>
<dbReference type="PANTHER" id="PTHR23257">
    <property type="entry name" value="SERINE-THREONINE PROTEIN KINASE"/>
    <property type="match status" value="1"/>
</dbReference>
<name>A0A5E4M504_9HEMI</name>
<dbReference type="PANTHER" id="PTHR23257:SF958">
    <property type="entry name" value="SERINE_THREONINE-PROTEIN KINASE WNK4"/>
    <property type="match status" value="1"/>
</dbReference>
<dbReference type="InterPro" id="IPR000719">
    <property type="entry name" value="Prot_kinase_dom"/>
</dbReference>
<protein>
    <submittedName>
        <fullName evidence="2">Protein kinase domain,Protein kinase-like domain</fullName>
    </submittedName>
</protein>
<dbReference type="Gene3D" id="1.10.510.10">
    <property type="entry name" value="Transferase(Phosphotransferase) domain 1"/>
    <property type="match status" value="1"/>
</dbReference>
<dbReference type="GO" id="GO:0007165">
    <property type="term" value="P:signal transduction"/>
    <property type="evidence" value="ECO:0007669"/>
    <property type="project" value="TreeGrafter"/>
</dbReference>
<gene>
    <name evidence="2" type="ORF">CINCED_3A024483</name>
</gene>